<keyword evidence="4" id="KW-1185">Reference proteome</keyword>
<keyword evidence="1" id="KW-0560">Oxidoreductase</keyword>
<evidence type="ECO:0000313" key="3">
    <source>
        <dbReference type="EMBL" id="EZP27779.1"/>
    </source>
</evidence>
<dbReference type="InterPro" id="IPR006094">
    <property type="entry name" value="Oxid_FAD_bind_N"/>
</dbReference>
<dbReference type="EMBL" id="JFYO01000005">
    <property type="protein sequence ID" value="EZP27779.1"/>
    <property type="molecule type" value="Genomic_DNA"/>
</dbReference>
<dbReference type="PROSITE" id="PS51387">
    <property type="entry name" value="FAD_PCMH"/>
    <property type="match status" value="1"/>
</dbReference>
<dbReference type="InterPro" id="IPR036318">
    <property type="entry name" value="FAD-bd_PCMH-like_sf"/>
</dbReference>
<dbReference type="Pfam" id="PF01565">
    <property type="entry name" value="FAD_binding_4"/>
    <property type="match status" value="1"/>
</dbReference>
<dbReference type="Gene3D" id="3.30.43.10">
    <property type="entry name" value="Uridine Diphospho-n-acetylenolpyruvylglucosamine Reductase, domain 2"/>
    <property type="match status" value="1"/>
</dbReference>
<dbReference type="eggNOG" id="COG0277">
    <property type="taxonomic scope" value="Bacteria"/>
</dbReference>
<organism evidence="3 4">
    <name type="scientific">Microbacterium oleivorans</name>
    <dbReference type="NCBI Taxonomy" id="273677"/>
    <lineage>
        <taxon>Bacteria</taxon>
        <taxon>Bacillati</taxon>
        <taxon>Actinomycetota</taxon>
        <taxon>Actinomycetes</taxon>
        <taxon>Micrococcales</taxon>
        <taxon>Microbacteriaceae</taxon>
        <taxon>Microbacterium</taxon>
    </lineage>
</organism>
<dbReference type="InterPro" id="IPR010031">
    <property type="entry name" value="FAD_lactone_oxidase-like"/>
</dbReference>
<dbReference type="PANTHER" id="PTHR43762:SF1">
    <property type="entry name" value="D-ARABINONO-1,4-LACTONE OXIDASE"/>
    <property type="match status" value="1"/>
</dbReference>
<dbReference type="Gene3D" id="3.30.465.10">
    <property type="match status" value="1"/>
</dbReference>
<dbReference type="Gene3D" id="1.10.45.10">
    <property type="entry name" value="Vanillyl-alcohol Oxidase, Chain A, domain 4"/>
    <property type="match status" value="1"/>
</dbReference>
<dbReference type="InterPro" id="IPR016171">
    <property type="entry name" value="Vanillyl_alc_oxidase_C-sub2"/>
</dbReference>
<dbReference type="SUPFAM" id="SSF56176">
    <property type="entry name" value="FAD-binding/transporter-associated domain-like"/>
    <property type="match status" value="1"/>
</dbReference>
<dbReference type="PIRSF" id="PIRSF000136">
    <property type="entry name" value="LGO_GLO"/>
    <property type="match status" value="1"/>
</dbReference>
<proteinExistence type="predicted"/>
<dbReference type="Proteomes" id="UP000024001">
    <property type="component" value="Unassembled WGS sequence"/>
</dbReference>
<evidence type="ECO:0000256" key="1">
    <source>
        <dbReference type="ARBA" id="ARBA00023002"/>
    </source>
</evidence>
<dbReference type="InterPro" id="IPR016169">
    <property type="entry name" value="FAD-bd_PCMH_sub2"/>
</dbReference>
<dbReference type="GO" id="GO:0003885">
    <property type="term" value="F:D-arabinono-1,4-lactone oxidase activity"/>
    <property type="evidence" value="ECO:0007669"/>
    <property type="project" value="InterPro"/>
</dbReference>
<dbReference type="GO" id="GO:0016020">
    <property type="term" value="C:membrane"/>
    <property type="evidence" value="ECO:0007669"/>
    <property type="project" value="InterPro"/>
</dbReference>
<reference evidence="3 4" key="1">
    <citation type="submission" date="2014-03" db="EMBL/GenBank/DDBJ databases">
        <title>Draft Genome Sequences of 13 Willow Endophytes.</title>
        <authorList>
            <person name="Gan H.Y."/>
            <person name="Gan H.M."/>
            <person name="Savka M.A."/>
            <person name="Hudson A.O."/>
        </authorList>
    </citation>
    <scope>NUCLEOTIDE SEQUENCE [LARGE SCALE GENOMIC DNA]</scope>
    <source>
        <strain evidence="3 4">RIT293</strain>
    </source>
</reference>
<dbReference type="InterPro" id="IPR007173">
    <property type="entry name" value="ALO_C"/>
</dbReference>
<dbReference type="AlphaFoldDB" id="A0A031FSG4"/>
<dbReference type="GO" id="GO:0080049">
    <property type="term" value="F:L-gulono-1,4-lactone dehydrogenase activity"/>
    <property type="evidence" value="ECO:0007669"/>
    <property type="project" value="TreeGrafter"/>
</dbReference>
<comment type="caution">
    <text evidence="3">The sequence shown here is derived from an EMBL/GenBank/DDBJ whole genome shotgun (WGS) entry which is preliminary data.</text>
</comment>
<feature type="domain" description="FAD-binding PCMH-type" evidence="2">
    <location>
        <begin position="13"/>
        <end position="177"/>
    </location>
</feature>
<dbReference type="GO" id="GO:0071949">
    <property type="term" value="F:FAD binding"/>
    <property type="evidence" value="ECO:0007669"/>
    <property type="project" value="InterPro"/>
</dbReference>
<accession>A0A031FSG4</accession>
<dbReference type="PATRIC" id="fig|273677.3.peg.1754"/>
<dbReference type="OrthoDB" id="9800184at2"/>
<dbReference type="Pfam" id="PF04030">
    <property type="entry name" value="ALO"/>
    <property type="match status" value="1"/>
</dbReference>
<gene>
    <name evidence="3" type="ORF">BW34_01771</name>
</gene>
<evidence type="ECO:0000313" key="4">
    <source>
        <dbReference type="Proteomes" id="UP000024001"/>
    </source>
</evidence>
<protein>
    <submittedName>
        <fullName evidence="3">Sorbitol oxidase</fullName>
    </submittedName>
</protein>
<sequence length="416" mass="44789">MSDVAGENWSRNIRYSAARLVAPRTVDELREVVAASDSVKALGSRHSFTRIADTSGTLVSTAELDLPVQVDAAQKRVRVGGGVRYGELAQELDRQGWALANLASLPHISVAGAVSTGTHGSGVANRSLAAAVTGLDLVTSTGDLVRISEEDEELAGAVVGLGALGIVTTVELAIEPTYDIAQTVYENVPLEAVRKAFDVIAGSAYSVSLFTTFRDEMYVDQVWRKERTDAAATPIPAALRDREAAGALHPLPGVSAASCTVQGGKAGRWLDRLPHFRLEFTPSNGEELQSEFLVPFADAVGAFDAVHELADRLKPVLQVCEVRTIAGDELWLSPSSGRDSVAFHFTWTADEAGVAEVLPELEAALARFDARPHWGKVFTPRDPAELYPRWADFVALQRRFDPRGAFVNDYLRALGL</sequence>
<dbReference type="Gene3D" id="3.30.70.2520">
    <property type="match status" value="1"/>
</dbReference>
<dbReference type="Gene3D" id="3.30.70.2530">
    <property type="match status" value="1"/>
</dbReference>
<evidence type="ECO:0000259" key="2">
    <source>
        <dbReference type="PROSITE" id="PS51387"/>
    </source>
</evidence>
<dbReference type="PANTHER" id="PTHR43762">
    <property type="entry name" value="L-GULONOLACTONE OXIDASE"/>
    <property type="match status" value="1"/>
</dbReference>
<dbReference type="RefSeq" id="WP_036311715.1">
    <property type="nucleotide sequence ID" value="NZ_JFYO01000005.1"/>
</dbReference>
<name>A0A031FSG4_9MICO</name>
<dbReference type="InterPro" id="IPR016167">
    <property type="entry name" value="FAD-bd_PCMH_sub1"/>
</dbReference>
<dbReference type="InterPro" id="IPR016166">
    <property type="entry name" value="FAD-bd_PCMH"/>
</dbReference>